<name>A0A7J0H9P9_9ERIC</name>
<gene>
    <name evidence="2" type="ORF">Acr_28g0005480</name>
</gene>
<feature type="region of interest" description="Disordered" evidence="1">
    <location>
        <begin position="139"/>
        <end position="180"/>
    </location>
</feature>
<dbReference type="AlphaFoldDB" id="A0A7J0H9P9"/>
<accession>A0A7J0H9P9</accession>
<keyword evidence="3" id="KW-1185">Reference proteome</keyword>
<evidence type="ECO:0000256" key="1">
    <source>
        <dbReference type="SAM" id="MobiDB-lite"/>
    </source>
</evidence>
<dbReference type="OrthoDB" id="10606725at2759"/>
<protein>
    <submittedName>
        <fullName evidence="2">Uncharacterized protein</fullName>
    </submittedName>
</protein>
<organism evidence="2 3">
    <name type="scientific">Actinidia rufa</name>
    <dbReference type="NCBI Taxonomy" id="165716"/>
    <lineage>
        <taxon>Eukaryota</taxon>
        <taxon>Viridiplantae</taxon>
        <taxon>Streptophyta</taxon>
        <taxon>Embryophyta</taxon>
        <taxon>Tracheophyta</taxon>
        <taxon>Spermatophyta</taxon>
        <taxon>Magnoliopsida</taxon>
        <taxon>eudicotyledons</taxon>
        <taxon>Gunneridae</taxon>
        <taxon>Pentapetalae</taxon>
        <taxon>asterids</taxon>
        <taxon>Ericales</taxon>
        <taxon>Actinidiaceae</taxon>
        <taxon>Actinidia</taxon>
    </lineage>
</organism>
<evidence type="ECO:0000313" key="2">
    <source>
        <dbReference type="EMBL" id="GFZ19843.1"/>
    </source>
</evidence>
<dbReference type="EMBL" id="BJWL01000028">
    <property type="protein sequence ID" value="GFZ19843.1"/>
    <property type="molecule type" value="Genomic_DNA"/>
</dbReference>
<evidence type="ECO:0000313" key="3">
    <source>
        <dbReference type="Proteomes" id="UP000585474"/>
    </source>
</evidence>
<comment type="caution">
    <text evidence="2">The sequence shown here is derived from an EMBL/GenBank/DDBJ whole genome shotgun (WGS) entry which is preliminary data.</text>
</comment>
<dbReference type="Proteomes" id="UP000585474">
    <property type="component" value="Unassembled WGS sequence"/>
</dbReference>
<reference evidence="2 3" key="1">
    <citation type="submission" date="2019-07" db="EMBL/GenBank/DDBJ databases">
        <title>De Novo Assembly of kiwifruit Actinidia rufa.</title>
        <authorList>
            <person name="Sugita-Konishi S."/>
            <person name="Sato K."/>
            <person name="Mori E."/>
            <person name="Abe Y."/>
            <person name="Kisaki G."/>
            <person name="Hamano K."/>
            <person name="Suezawa K."/>
            <person name="Otani M."/>
            <person name="Fukuda T."/>
            <person name="Manabe T."/>
            <person name="Gomi K."/>
            <person name="Tabuchi M."/>
            <person name="Akimitsu K."/>
            <person name="Kataoka I."/>
        </authorList>
    </citation>
    <scope>NUCLEOTIDE SEQUENCE [LARGE SCALE GENOMIC DNA]</scope>
    <source>
        <strain evidence="3">cv. Fuchu</strain>
    </source>
</reference>
<sequence length="332" mass="37268">MSDNVNITDLDNIFPSWILDHLGERSYIDTEFKKFAISLNEFKHLFGHFNNPRPDSGWLYFKPRPKRTLIGGYPNNVKGWKKKFFFISGDNLEVAHGLSQELEVSRVLRSWSTPVAGTMLKRNLRAMWLTLRPMRVSPTFPEKGKQATNAKNKRSMLSPEGASCQAPAKPKATSTRATTQDAPTFAATREGISANLGVVLGLEASAMDNPVVTEKLLQGFILLVDKETMSKLDLNMATTREMREEAMTQQANASSFRDEMTCAQKVAKDLEGRYKEVMDGAASSYFGKCFDLCKKQIGILHPNLDNLDLQIDLDLVDEDKEEEKDVPNTNPP</sequence>
<proteinExistence type="predicted"/>